<comment type="cofactor">
    <cofactor evidence="4">
        <name>Mg(2+)</name>
        <dbReference type="ChEBI" id="CHEBI:18420"/>
    </cofactor>
</comment>
<dbReference type="EMBL" id="JAVDWU010000009">
    <property type="protein sequence ID" value="MDR7151976.1"/>
    <property type="molecule type" value="Genomic_DNA"/>
</dbReference>
<keyword evidence="3 4" id="KW-0067">ATP-binding</keyword>
<evidence type="ECO:0000256" key="5">
    <source>
        <dbReference type="SAM" id="MobiDB-lite"/>
    </source>
</evidence>
<dbReference type="PANTHER" id="PTHR23407:SF1">
    <property type="entry name" value="5-FORMYLTETRAHYDROFOLATE CYCLO-LIGASE"/>
    <property type="match status" value="1"/>
</dbReference>
<comment type="similarity">
    <text evidence="1 4">Belongs to the 5-formyltetrahydrofolate cyclo-ligase family.</text>
</comment>
<dbReference type="InterPro" id="IPR024185">
    <property type="entry name" value="FTHF_cligase-like_sf"/>
</dbReference>
<dbReference type="InterPro" id="IPR002698">
    <property type="entry name" value="FTHF_cligase"/>
</dbReference>
<dbReference type="Proteomes" id="UP001265700">
    <property type="component" value="Unassembled WGS sequence"/>
</dbReference>
<feature type="compositionally biased region" description="Low complexity" evidence="5">
    <location>
        <begin position="9"/>
        <end position="19"/>
    </location>
</feature>
<organism evidence="6 7">
    <name type="scientific">Hydrogenophaga palleronii</name>
    <dbReference type="NCBI Taxonomy" id="65655"/>
    <lineage>
        <taxon>Bacteria</taxon>
        <taxon>Pseudomonadati</taxon>
        <taxon>Pseudomonadota</taxon>
        <taxon>Betaproteobacteria</taxon>
        <taxon>Burkholderiales</taxon>
        <taxon>Comamonadaceae</taxon>
        <taxon>Hydrogenophaga</taxon>
    </lineage>
</organism>
<dbReference type="PIRSF" id="PIRSF006806">
    <property type="entry name" value="FTHF_cligase"/>
    <property type="match status" value="1"/>
</dbReference>
<gene>
    <name evidence="6" type="ORF">J2W49_003952</name>
</gene>
<sequence length="217" mass="24385">MDTNDRESSPSSGSADPAGQTAAERKAVWRKQLVDKRQKLADSAWRNDLLQRVMRVWLIERSDSVIGAYWPIKGEFDPLPALFRWQEAGLEEDAQGAQRHRRISLPVVNKVDKTLTFYTWYPGCPMEEDAYGIPKPKDTEIVVPTLIFVPCVGYGPGGFRLGYGGGFYDRTLASLQPKPFTVGLGYDFGYLPYLQPEAHDMPLDAILADTGVMWPEK</sequence>
<proteinExistence type="inferred from homology"/>
<evidence type="ECO:0000256" key="1">
    <source>
        <dbReference type="ARBA" id="ARBA00010638"/>
    </source>
</evidence>
<dbReference type="EC" id="6.3.3.2" evidence="4"/>
<comment type="caution">
    <text evidence="6">The sequence shown here is derived from an EMBL/GenBank/DDBJ whole genome shotgun (WGS) entry which is preliminary data.</text>
</comment>
<keyword evidence="4" id="KW-0479">Metal-binding</keyword>
<accession>A0ABU1WRS1</accession>
<dbReference type="Gene3D" id="3.40.50.10420">
    <property type="entry name" value="NagB/RpiA/CoA transferase-like"/>
    <property type="match status" value="1"/>
</dbReference>
<keyword evidence="7" id="KW-1185">Reference proteome</keyword>
<keyword evidence="2 4" id="KW-0547">Nucleotide-binding</keyword>
<dbReference type="PANTHER" id="PTHR23407">
    <property type="entry name" value="ATPASE INHIBITOR/5-FORMYLTETRAHYDROFOLATE CYCLO-LIGASE"/>
    <property type="match status" value="1"/>
</dbReference>
<keyword evidence="4" id="KW-0460">Magnesium</keyword>
<name>A0ABU1WRS1_9BURK</name>
<evidence type="ECO:0000256" key="4">
    <source>
        <dbReference type="RuleBase" id="RU361279"/>
    </source>
</evidence>
<dbReference type="SUPFAM" id="SSF100950">
    <property type="entry name" value="NagB/RpiA/CoA transferase-like"/>
    <property type="match status" value="1"/>
</dbReference>
<dbReference type="InterPro" id="IPR037171">
    <property type="entry name" value="NagB/RpiA_transferase-like"/>
</dbReference>
<evidence type="ECO:0000256" key="2">
    <source>
        <dbReference type="ARBA" id="ARBA00022741"/>
    </source>
</evidence>
<dbReference type="RefSeq" id="WP_310320272.1">
    <property type="nucleotide sequence ID" value="NZ_JAVDWU010000009.1"/>
</dbReference>
<reference evidence="6 7" key="1">
    <citation type="submission" date="2023-07" db="EMBL/GenBank/DDBJ databases">
        <title>Sorghum-associated microbial communities from plants grown in Nebraska, USA.</title>
        <authorList>
            <person name="Schachtman D."/>
        </authorList>
    </citation>
    <scope>NUCLEOTIDE SEQUENCE [LARGE SCALE GENOMIC DNA]</scope>
    <source>
        <strain evidence="6 7">4249</strain>
    </source>
</reference>
<protein>
    <recommendedName>
        <fullName evidence="4">5-formyltetrahydrofolate cyclo-ligase</fullName>
        <ecNumber evidence="4">6.3.3.2</ecNumber>
    </recommendedName>
</protein>
<evidence type="ECO:0000313" key="6">
    <source>
        <dbReference type="EMBL" id="MDR7151976.1"/>
    </source>
</evidence>
<feature type="region of interest" description="Disordered" evidence="5">
    <location>
        <begin position="1"/>
        <end position="24"/>
    </location>
</feature>
<dbReference type="NCBIfam" id="TIGR02727">
    <property type="entry name" value="MTHFS_bact"/>
    <property type="match status" value="1"/>
</dbReference>
<comment type="catalytic activity">
    <reaction evidence="4">
        <text>(6S)-5-formyl-5,6,7,8-tetrahydrofolate + ATP = (6R)-5,10-methenyltetrahydrofolate + ADP + phosphate</text>
        <dbReference type="Rhea" id="RHEA:10488"/>
        <dbReference type="ChEBI" id="CHEBI:30616"/>
        <dbReference type="ChEBI" id="CHEBI:43474"/>
        <dbReference type="ChEBI" id="CHEBI:57455"/>
        <dbReference type="ChEBI" id="CHEBI:57457"/>
        <dbReference type="ChEBI" id="CHEBI:456216"/>
        <dbReference type="EC" id="6.3.3.2"/>
    </reaction>
</comment>
<evidence type="ECO:0000313" key="7">
    <source>
        <dbReference type="Proteomes" id="UP001265700"/>
    </source>
</evidence>
<dbReference type="Pfam" id="PF01812">
    <property type="entry name" value="5-FTHF_cyc-lig"/>
    <property type="match status" value="1"/>
</dbReference>
<evidence type="ECO:0000256" key="3">
    <source>
        <dbReference type="ARBA" id="ARBA00022840"/>
    </source>
</evidence>